<organism evidence="2 3">
    <name type="scientific">Apiospora phragmitis</name>
    <dbReference type="NCBI Taxonomy" id="2905665"/>
    <lineage>
        <taxon>Eukaryota</taxon>
        <taxon>Fungi</taxon>
        <taxon>Dikarya</taxon>
        <taxon>Ascomycota</taxon>
        <taxon>Pezizomycotina</taxon>
        <taxon>Sordariomycetes</taxon>
        <taxon>Xylariomycetidae</taxon>
        <taxon>Amphisphaeriales</taxon>
        <taxon>Apiosporaceae</taxon>
        <taxon>Apiospora</taxon>
    </lineage>
</organism>
<reference evidence="2 3" key="1">
    <citation type="submission" date="2023-01" db="EMBL/GenBank/DDBJ databases">
        <title>Analysis of 21 Apiospora genomes using comparative genomics revels a genus with tremendous synthesis potential of carbohydrate active enzymes and secondary metabolites.</title>
        <authorList>
            <person name="Sorensen T."/>
        </authorList>
    </citation>
    <scope>NUCLEOTIDE SEQUENCE [LARGE SCALE GENOMIC DNA]</scope>
    <source>
        <strain evidence="2 3">CBS 135458</strain>
    </source>
</reference>
<gene>
    <name evidence="2" type="ORF">PG994_006201</name>
</gene>
<comment type="caution">
    <text evidence="2">The sequence shown here is derived from an EMBL/GenBank/DDBJ whole genome shotgun (WGS) entry which is preliminary data.</text>
</comment>
<evidence type="ECO:0000256" key="1">
    <source>
        <dbReference type="SAM" id="MobiDB-lite"/>
    </source>
</evidence>
<protein>
    <submittedName>
        <fullName evidence="2">Uncharacterized protein</fullName>
    </submittedName>
</protein>
<dbReference type="GeneID" id="92090673"/>
<name>A0ABR1VEE3_9PEZI</name>
<feature type="region of interest" description="Disordered" evidence="1">
    <location>
        <begin position="156"/>
        <end position="189"/>
    </location>
</feature>
<dbReference type="RefSeq" id="XP_066716879.1">
    <property type="nucleotide sequence ID" value="XM_066857610.1"/>
</dbReference>
<evidence type="ECO:0000313" key="2">
    <source>
        <dbReference type="EMBL" id="KAK8069585.1"/>
    </source>
</evidence>
<proteinExistence type="predicted"/>
<evidence type="ECO:0000313" key="3">
    <source>
        <dbReference type="Proteomes" id="UP001480595"/>
    </source>
</evidence>
<dbReference type="Proteomes" id="UP001480595">
    <property type="component" value="Unassembled WGS sequence"/>
</dbReference>
<dbReference type="EMBL" id="JAQQWL010000006">
    <property type="protein sequence ID" value="KAK8069585.1"/>
    <property type="molecule type" value="Genomic_DNA"/>
</dbReference>
<accession>A0ABR1VEE3</accession>
<keyword evidence="3" id="KW-1185">Reference proteome</keyword>
<sequence length="248" mass="28468">MSSLVWVRQIELAIARLNTLRAADFDPRQVSEFAAQTIAEIKAMNSGLHVLILKGLRRGRINPDVLSCSHISNNLWFSLNNFYEGFMDIDPDDCEVEAFAVTIDGQLAELHGRLMEMKNKAEEDGTEDSFDRFDSERVRADIPRFREAVRPSEAVNPFEDPDFVINDSSEDVDPSDPSNAFEDPLTRSKTPLTRSKSLTLPKRFILLTHPQRTWRQSRFGVMIVCYERLRIRLNILILEDTPEDLLEQ</sequence>